<comment type="caution">
    <text evidence="1">The sequence shown here is derived from an EMBL/GenBank/DDBJ whole genome shotgun (WGS) entry which is preliminary data.</text>
</comment>
<dbReference type="Proteomes" id="UP001152888">
    <property type="component" value="Unassembled WGS sequence"/>
</dbReference>
<feature type="non-terminal residue" evidence="1">
    <location>
        <position position="1"/>
    </location>
</feature>
<accession>A0A9P0QGZ8</accession>
<gene>
    <name evidence="1" type="ORF">ACAOBT_LOCUS37428</name>
</gene>
<reference evidence="1" key="1">
    <citation type="submission" date="2022-03" db="EMBL/GenBank/DDBJ databases">
        <authorList>
            <person name="Sayadi A."/>
        </authorList>
    </citation>
    <scope>NUCLEOTIDE SEQUENCE</scope>
</reference>
<evidence type="ECO:0000313" key="1">
    <source>
        <dbReference type="EMBL" id="CAH2019821.1"/>
    </source>
</evidence>
<name>A0A9P0QGZ8_ACAOB</name>
<organism evidence="1 2">
    <name type="scientific">Acanthoscelides obtectus</name>
    <name type="common">Bean weevil</name>
    <name type="synonym">Bruchus obtectus</name>
    <dbReference type="NCBI Taxonomy" id="200917"/>
    <lineage>
        <taxon>Eukaryota</taxon>
        <taxon>Metazoa</taxon>
        <taxon>Ecdysozoa</taxon>
        <taxon>Arthropoda</taxon>
        <taxon>Hexapoda</taxon>
        <taxon>Insecta</taxon>
        <taxon>Pterygota</taxon>
        <taxon>Neoptera</taxon>
        <taxon>Endopterygota</taxon>
        <taxon>Coleoptera</taxon>
        <taxon>Polyphaga</taxon>
        <taxon>Cucujiformia</taxon>
        <taxon>Chrysomeloidea</taxon>
        <taxon>Chrysomelidae</taxon>
        <taxon>Bruchinae</taxon>
        <taxon>Bruchini</taxon>
        <taxon>Acanthoscelides</taxon>
    </lineage>
</organism>
<sequence>AETTFVAASYTGGRDFVRQAFLRTGIPLLGLSPIISSLAPSTFTQYNSYYHGGGNAEVCGVVPLPL</sequence>
<dbReference type="AlphaFoldDB" id="A0A9P0QGZ8"/>
<keyword evidence="2" id="KW-1185">Reference proteome</keyword>
<proteinExistence type="predicted"/>
<protein>
    <submittedName>
        <fullName evidence="1">Uncharacterized protein</fullName>
    </submittedName>
</protein>
<evidence type="ECO:0000313" key="2">
    <source>
        <dbReference type="Proteomes" id="UP001152888"/>
    </source>
</evidence>
<dbReference type="EMBL" id="CAKOFQ010010561">
    <property type="protein sequence ID" value="CAH2019821.1"/>
    <property type="molecule type" value="Genomic_DNA"/>
</dbReference>